<dbReference type="AlphaFoldDB" id="A0A413R682"/>
<keyword evidence="2" id="KW-0813">Transport</keyword>
<comment type="similarity">
    <text evidence="1">Belongs to the V-ATPase V0D/AC39 subunit family.</text>
</comment>
<dbReference type="Proteomes" id="UP000284779">
    <property type="component" value="Unassembled WGS sequence"/>
</dbReference>
<dbReference type="InterPro" id="IPR036079">
    <property type="entry name" value="ATPase_csu/dsu_sf"/>
</dbReference>
<dbReference type="SUPFAM" id="SSF103486">
    <property type="entry name" value="V-type ATP synthase subunit C"/>
    <property type="match status" value="1"/>
</dbReference>
<sequence>MLKGNLVAYSGMTTKIRAMKNKLLSPEQYEEITHFTTVAELISFLQTTPAYGEVLASMDPALAHRGEVESRMTFSTYSDFSKIYHFAGNSQKKYLEYYFMKYEISILKACMRNIMDSRSNANPVLTDKHFKRHTKINIDKLVLSNTIEEFVDNLSGTLYEKPLREVLKLDNPVLFDFEMNLDLFFFSYIWNHPDYFVPKGERPYFKKSFGPHIDLLNMLWIYRCRNYYVLSDAQIYSFLIPVNYYLDKNEIKRMVEAENNTVLYEIISNSYYGKTYGFDSTKNMEAQFSDILDAINMKDFKDAPYSLAAINAYFHLKNMEVARVVTALECIRYGYKPEAISQYINQKRGVL</sequence>
<evidence type="ECO:0000256" key="2">
    <source>
        <dbReference type="ARBA" id="ARBA00022448"/>
    </source>
</evidence>
<evidence type="ECO:0000313" key="4">
    <source>
        <dbReference type="EMBL" id="RHA17404.1"/>
    </source>
</evidence>
<protein>
    <recommendedName>
        <fullName evidence="6">V-type ATP synthase subunit C</fullName>
    </recommendedName>
</protein>
<evidence type="ECO:0000313" key="5">
    <source>
        <dbReference type="Proteomes" id="UP000284779"/>
    </source>
</evidence>
<dbReference type="GO" id="GO:0046961">
    <property type="term" value="F:proton-transporting ATPase activity, rotational mechanism"/>
    <property type="evidence" value="ECO:0007669"/>
    <property type="project" value="InterPro"/>
</dbReference>
<gene>
    <name evidence="4" type="ORF">DW944_09450</name>
</gene>
<evidence type="ECO:0008006" key="6">
    <source>
        <dbReference type="Google" id="ProtNLM"/>
    </source>
</evidence>
<dbReference type="PANTHER" id="PTHR38682">
    <property type="entry name" value="V-TYPE ATP SYNTHASE SUBUNIT C"/>
    <property type="match status" value="1"/>
</dbReference>
<evidence type="ECO:0000256" key="3">
    <source>
        <dbReference type="ARBA" id="ARBA00023065"/>
    </source>
</evidence>
<comment type="caution">
    <text evidence="4">The sequence shown here is derived from an EMBL/GenBank/DDBJ whole genome shotgun (WGS) entry which is preliminary data.</text>
</comment>
<dbReference type="Pfam" id="PF01992">
    <property type="entry name" value="vATP-synt_AC39"/>
    <property type="match status" value="1"/>
</dbReference>
<dbReference type="Gene3D" id="1.10.132.50">
    <property type="entry name" value="ATP synthase (C/AC39) subunit, domain 3"/>
    <property type="match status" value="1"/>
</dbReference>
<dbReference type="InterPro" id="IPR044911">
    <property type="entry name" value="V-type_ATPase_csu/dsu_dom_3"/>
</dbReference>
<name>A0A413R682_9FIRM</name>
<keyword evidence="3" id="KW-0406">Ion transport</keyword>
<accession>A0A413R682</accession>
<reference evidence="4 5" key="1">
    <citation type="submission" date="2018-08" db="EMBL/GenBank/DDBJ databases">
        <title>A genome reference for cultivated species of the human gut microbiota.</title>
        <authorList>
            <person name="Zou Y."/>
            <person name="Xue W."/>
            <person name="Luo G."/>
        </authorList>
    </citation>
    <scope>NUCLEOTIDE SEQUENCE [LARGE SCALE GENOMIC DNA]</scope>
    <source>
        <strain evidence="4 5">AM44-11BH</strain>
    </source>
</reference>
<evidence type="ECO:0000256" key="1">
    <source>
        <dbReference type="ARBA" id="ARBA00006709"/>
    </source>
</evidence>
<dbReference type="RefSeq" id="WP_117971098.1">
    <property type="nucleotide sequence ID" value="NZ_CATZTO010000001.1"/>
</dbReference>
<proteinExistence type="inferred from homology"/>
<organism evidence="4 5">
    <name type="scientific">Eubacterium ventriosum</name>
    <dbReference type="NCBI Taxonomy" id="39496"/>
    <lineage>
        <taxon>Bacteria</taxon>
        <taxon>Bacillati</taxon>
        <taxon>Bacillota</taxon>
        <taxon>Clostridia</taxon>
        <taxon>Eubacteriales</taxon>
        <taxon>Eubacteriaceae</taxon>
        <taxon>Eubacterium</taxon>
    </lineage>
</organism>
<keyword evidence="5" id="KW-1185">Reference proteome</keyword>
<dbReference type="InterPro" id="IPR035067">
    <property type="entry name" value="V-type_ATPase_csu/dsu"/>
</dbReference>
<dbReference type="InterPro" id="IPR050873">
    <property type="entry name" value="V-ATPase_V0D/AC39_subunit"/>
</dbReference>
<dbReference type="PANTHER" id="PTHR38682:SF1">
    <property type="entry name" value="V-TYPE ATP SYNTHASE SUBUNIT C"/>
    <property type="match status" value="1"/>
</dbReference>
<dbReference type="InterPro" id="IPR002843">
    <property type="entry name" value="ATPase_V0-cplx_csu/dsu"/>
</dbReference>
<dbReference type="Gene3D" id="1.20.1690.10">
    <property type="entry name" value="V-type ATP synthase subunit C domain"/>
    <property type="match status" value="2"/>
</dbReference>
<dbReference type="EMBL" id="QSFD01000009">
    <property type="protein sequence ID" value="RHA17404.1"/>
    <property type="molecule type" value="Genomic_DNA"/>
</dbReference>